<proteinExistence type="predicted"/>
<keyword evidence="4" id="KW-1185">Reference proteome</keyword>
<comment type="caution">
    <text evidence="3">The sequence shown here is derived from an EMBL/GenBank/DDBJ whole genome shotgun (WGS) entry which is preliminary data.</text>
</comment>
<accession>A0ABP9S189</accession>
<feature type="chain" id="PRO_5046146539" evidence="2">
    <location>
        <begin position="22"/>
        <end position="120"/>
    </location>
</feature>
<keyword evidence="2" id="KW-0732">Signal</keyword>
<evidence type="ECO:0000256" key="1">
    <source>
        <dbReference type="SAM" id="MobiDB-lite"/>
    </source>
</evidence>
<feature type="region of interest" description="Disordered" evidence="1">
    <location>
        <begin position="97"/>
        <end position="120"/>
    </location>
</feature>
<sequence length="120" mass="11502">MRPHPRSYLLPVVAVAGLALAAGCSSAPTRRPAHGGAATASTSTASTSTASTSTASTSTAGGTTSAAALTAGGNVHLTDYTDDDGPTSTVILAGAVGDYGKAESVNPDGSPTRNTAANSP</sequence>
<reference evidence="4" key="1">
    <citation type="journal article" date="2019" name="Int. J. Syst. Evol. Microbiol.">
        <title>The Global Catalogue of Microorganisms (GCM) 10K type strain sequencing project: providing services to taxonomists for standard genome sequencing and annotation.</title>
        <authorList>
            <consortium name="The Broad Institute Genomics Platform"/>
            <consortium name="The Broad Institute Genome Sequencing Center for Infectious Disease"/>
            <person name="Wu L."/>
            <person name="Ma J."/>
        </authorList>
    </citation>
    <scope>NUCLEOTIDE SEQUENCE [LARGE SCALE GENOMIC DNA]</scope>
    <source>
        <strain evidence="4">JCM 18304</strain>
    </source>
</reference>
<evidence type="ECO:0000256" key="2">
    <source>
        <dbReference type="SAM" id="SignalP"/>
    </source>
</evidence>
<dbReference type="RefSeq" id="WP_345632468.1">
    <property type="nucleotide sequence ID" value="NZ_BAABJQ010000013.1"/>
</dbReference>
<feature type="compositionally biased region" description="Low complexity" evidence="1">
    <location>
        <begin position="35"/>
        <end position="65"/>
    </location>
</feature>
<name>A0ABP9S189_9ACTN</name>
<evidence type="ECO:0000313" key="4">
    <source>
        <dbReference type="Proteomes" id="UP001501570"/>
    </source>
</evidence>
<feature type="signal peptide" evidence="2">
    <location>
        <begin position="1"/>
        <end position="21"/>
    </location>
</feature>
<dbReference type="EMBL" id="BAABJQ010000013">
    <property type="protein sequence ID" value="GAA5190156.1"/>
    <property type="molecule type" value="Genomic_DNA"/>
</dbReference>
<gene>
    <name evidence="3" type="ORF">GCM10023322_44650</name>
</gene>
<dbReference type="Proteomes" id="UP001501570">
    <property type="component" value="Unassembled WGS sequence"/>
</dbReference>
<protein>
    <submittedName>
        <fullName evidence="3">Uncharacterized protein</fullName>
    </submittedName>
</protein>
<organism evidence="3 4">
    <name type="scientific">Rugosimonospora acidiphila</name>
    <dbReference type="NCBI Taxonomy" id="556531"/>
    <lineage>
        <taxon>Bacteria</taxon>
        <taxon>Bacillati</taxon>
        <taxon>Actinomycetota</taxon>
        <taxon>Actinomycetes</taxon>
        <taxon>Micromonosporales</taxon>
        <taxon>Micromonosporaceae</taxon>
        <taxon>Rugosimonospora</taxon>
    </lineage>
</organism>
<feature type="compositionally biased region" description="Polar residues" evidence="1">
    <location>
        <begin position="107"/>
        <end position="120"/>
    </location>
</feature>
<dbReference type="PROSITE" id="PS51257">
    <property type="entry name" value="PROKAR_LIPOPROTEIN"/>
    <property type="match status" value="1"/>
</dbReference>
<evidence type="ECO:0000313" key="3">
    <source>
        <dbReference type="EMBL" id="GAA5190156.1"/>
    </source>
</evidence>
<feature type="region of interest" description="Disordered" evidence="1">
    <location>
        <begin position="24"/>
        <end position="65"/>
    </location>
</feature>